<evidence type="ECO:0000313" key="2">
    <source>
        <dbReference type="Proteomes" id="UP001378960"/>
    </source>
</evidence>
<dbReference type="EMBL" id="BTGB01000003">
    <property type="protein sequence ID" value="GMM46489.1"/>
    <property type="molecule type" value="Genomic_DNA"/>
</dbReference>
<comment type="caution">
    <text evidence="1">The sequence shown here is derived from an EMBL/GenBank/DDBJ whole genome shotgun (WGS) entry which is preliminary data.</text>
</comment>
<reference evidence="1 2" key="1">
    <citation type="journal article" date="2023" name="Elife">
        <title>Identification of key yeast species and microbe-microbe interactions impacting larval growth of Drosophila in the wild.</title>
        <authorList>
            <person name="Mure A."/>
            <person name="Sugiura Y."/>
            <person name="Maeda R."/>
            <person name="Honda K."/>
            <person name="Sakurai N."/>
            <person name="Takahashi Y."/>
            <person name="Watada M."/>
            <person name="Katoh T."/>
            <person name="Gotoh A."/>
            <person name="Gotoh Y."/>
            <person name="Taniguchi I."/>
            <person name="Nakamura K."/>
            <person name="Hayashi T."/>
            <person name="Katayama T."/>
            <person name="Uemura T."/>
            <person name="Hattori Y."/>
        </authorList>
    </citation>
    <scope>NUCLEOTIDE SEQUENCE [LARGE SCALE GENOMIC DNA]</scope>
    <source>
        <strain evidence="1 2">PK-24</strain>
    </source>
</reference>
<dbReference type="InterPro" id="IPR010828">
    <property type="entry name" value="Atf2/Sli1-like"/>
</dbReference>
<dbReference type="Proteomes" id="UP001378960">
    <property type="component" value="Unassembled WGS sequence"/>
</dbReference>
<evidence type="ECO:0000313" key="1">
    <source>
        <dbReference type="EMBL" id="GMM46489.1"/>
    </source>
</evidence>
<organism evidence="1 2">
    <name type="scientific">Pichia kluyveri</name>
    <name type="common">Yeast</name>
    <dbReference type="NCBI Taxonomy" id="36015"/>
    <lineage>
        <taxon>Eukaryota</taxon>
        <taxon>Fungi</taxon>
        <taxon>Dikarya</taxon>
        <taxon>Ascomycota</taxon>
        <taxon>Saccharomycotina</taxon>
        <taxon>Pichiomycetes</taxon>
        <taxon>Pichiales</taxon>
        <taxon>Pichiaceae</taxon>
        <taxon>Pichia</taxon>
    </lineage>
</organism>
<dbReference type="AlphaFoldDB" id="A0AAV5R770"/>
<gene>
    <name evidence="1" type="ORF">DAPK24_030640</name>
</gene>
<keyword evidence="2" id="KW-1185">Reference proteome</keyword>
<sequence>MRLSAFETFMNTLACHRIYNNFIVGAQFKPILTTNKIANAVSKLCKKYPQFSLTVADDHHSEYLKKYNVRDYSTTAKSAYSEICKSLEDNDIDIDNIENNIIEPKFGPYHTSAEMMKFEERSIDANPNVGTSPPLDHSLLNSPYYKHTYQVIHLNEEKSEKLLKIARENGFKFTGLIYSIASKAILDSYKDTGEFNKLRSLIFN</sequence>
<dbReference type="Pfam" id="PF07247">
    <property type="entry name" value="AATase"/>
    <property type="match status" value="1"/>
</dbReference>
<proteinExistence type="predicted"/>
<protein>
    <submittedName>
        <fullName evidence="1">Uncharacterized protein</fullName>
    </submittedName>
</protein>
<name>A0AAV5R770_PICKL</name>
<accession>A0AAV5R770</accession>